<evidence type="ECO:0000313" key="1">
    <source>
        <dbReference type="EMBL" id="DAE92038.1"/>
    </source>
</evidence>
<name>A0A8S5RRF5_9CAUD</name>
<reference evidence="1" key="1">
    <citation type="journal article" date="2021" name="Proc. Natl. Acad. Sci. U.S.A.">
        <title>A Catalog of Tens of Thousands of Viruses from Human Metagenomes Reveals Hidden Associations with Chronic Diseases.</title>
        <authorList>
            <person name="Tisza M.J."/>
            <person name="Buck C.B."/>
        </authorList>
    </citation>
    <scope>NUCLEOTIDE SEQUENCE</scope>
    <source>
        <strain evidence="1">CtKy93</strain>
    </source>
</reference>
<organism evidence="1">
    <name type="scientific">Siphoviridae sp. ctKy93</name>
    <dbReference type="NCBI Taxonomy" id="2827569"/>
    <lineage>
        <taxon>Viruses</taxon>
        <taxon>Duplodnaviria</taxon>
        <taxon>Heunggongvirae</taxon>
        <taxon>Uroviricota</taxon>
        <taxon>Caudoviricetes</taxon>
    </lineage>
</organism>
<dbReference type="EMBL" id="BK057793">
    <property type="protein sequence ID" value="DAE92038.1"/>
    <property type="molecule type" value="Genomic_DNA"/>
</dbReference>
<proteinExistence type="predicted"/>
<sequence length="67" mass="8065">MTPIRVYQGRFSEEHFLFEIPSHMNYVPSKGDFLFHHGTSYKVLYIMLDVDDEEYIVFVREAVEEDF</sequence>
<protein>
    <submittedName>
        <fullName evidence="1">Uncharacterized protein</fullName>
    </submittedName>
</protein>
<accession>A0A8S5RRF5</accession>